<dbReference type="AlphaFoldDB" id="A0AAD6VLC0"/>
<feature type="region of interest" description="Disordered" evidence="1">
    <location>
        <begin position="244"/>
        <end position="285"/>
    </location>
</feature>
<organism evidence="2 3">
    <name type="scientific">Mycena pura</name>
    <dbReference type="NCBI Taxonomy" id="153505"/>
    <lineage>
        <taxon>Eukaryota</taxon>
        <taxon>Fungi</taxon>
        <taxon>Dikarya</taxon>
        <taxon>Basidiomycota</taxon>
        <taxon>Agaricomycotina</taxon>
        <taxon>Agaricomycetes</taxon>
        <taxon>Agaricomycetidae</taxon>
        <taxon>Agaricales</taxon>
        <taxon>Marasmiineae</taxon>
        <taxon>Mycenaceae</taxon>
        <taxon>Mycena</taxon>
    </lineage>
</organism>
<accession>A0AAD6VLC0</accession>
<gene>
    <name evidence="2" type="ORF">GGX14DRAFT_443108</name>
</gene>
<feature type="region of interest" description="Disordered" evidence="1">
    <location>
        <begin position="79"/>
        <end position="100"/>
    </location>
</feature>
<evidence type="ECO:0000313" key="2">
    <source>
        <dbReference type="EMBL" id="KAJ7215565.1"/>
    </source>
</evidence>
<keyword evidence="3" id="KW-1185">Reference proteome</keyword>
<comment type="caution">
    <text evidence="2">The sequence shown here is derived from an EMBL/GenBank/DDBJ whole genome shotgun (WGS) entry which is preliminary data.</text>
</comment>
<feature type="compositionally biased region" description="Basic and acidic residues" evidence="1">
    <location>
        <begin position="244"/>
        <end position="272"/>
    </location>
</feature>
<reference evidence="2" key="1">
    <citation type="submission" date="2023-03" db="EMBL/GenBank/DDBJ databases">
        <title>Massive genome expansion in bonnet fungi (Mycena s.s.) driven by repeated elements and novel gene families across ecological guilds.</title>
        <authorList>
            <consortium name="Lawrence Berkeley National Laboratory"/>
            <person name="Harder C.B."/>
            <person name="Miyauchi S."/>
            <person name="Viragh M."/>
            <person name="Kuo A."/>
            <person name="Thoen E."/>
            <person name="Andreopoulos B."/>
            <person name="Lu D."/>
            <person name="Skrede I."/>
            <person name="Drula E."/>
            <person name="Henrissat B."/>
            <person name="Morin E."/>
            <person name="Kohler A."/>
            <person name="Barry K."/>
            <person name="LaButti K."/>
            <person name="Morin E."/>
            <person name="Salamov A."/>
            <person name="Lipzen A."/>
            <person name="Mereny Z."/>
            <person name="Hegedus B."/>
            <person name="Baldrian P."/>
            <person name="Stursova M."/>
            <person name="Weitz H."/>
            <person name="Taylor A."/>
            <person name="Grigoriev I.V."/>
            <person name="Nagy L.G."/>
            <person name="Martin F."/>
            <person name="Kauserud H."/>
        </authorList>
    </citation>
    <scope>NUCLEOTIDE SEQUENCE</scope>
    <source>
        <strain evidence="2">9144</strain>
    </source>
</reference>
<protein>
    <submittedName>
        <fullName evidence="2">Uncharacterized protein</fullName>
    </submittedName>
</protein>
<evidence type="ECO:0000313" key="3">
    <source>
        <dbReference type="Proteomes" id="UP001219525"/>
    </source>
</evidence>
<dbReference type="Proteomes" id="UP001219525">
    <property type="component" value="Unassembled WGS sequence"/>
</dbReference>
<name>A0AAD6VLC0_9AGAR</name>
<feature type="compositionally biased region" description="Polar residues" evidence="1">
    <location>
        <begin position="79"/>
        <end position="88"/>
    </location>
</feature>
<evidence type="ECO:0000256" key="1">
    <source>
        <dbReference type="SAM" id="MobiDB-lite"/>
    </source>
</evidence>
<proteinExistence type="predicted"/>
<sequence>MTDQMIMDNMFESVINQLYAQDESDCGSSSSSSQASVSISISGEPSNGAVAYHLPLHHRSHIDTGVSTTPLSSSASLISRTTASSHMSPPTPPISPQTAGPRALANIEEQQHADEGRFYGWPAAIVYDVGQASSTPVQKSPLASTEVNINTRTAVAKEVPNRILPTPSDTETTATVTVSDVYVPPGGHFVLRKVPVEARAPRSPVPPIENATSIPLIDEKVKKAQEKRMKKEVAKVRTEELARQLKERAQQAREDTNRISTLSKEKRQKDEPASMWGGVIPGMSL</sequence>
<dbReference type="EMBL" id="JARJCW010000017">
    <property type="protein sequence ID" value="KAJ7215565.1"/>
    <property type="molecule type" value="Genomic_DNA"/>
</dbReference>